<accession>A0A915PXL5</accession>
<proteinExistence type="predicted"/>
<organism evidence="2 3">
    <name type="scientific">Setaria digitata</name>
    <dbReference type="NCBI Taxonomy" id="48799"/>
    <lineage>
        <taxon>Eukaryota</taxon>
        <taxon>Metazoa</taxon>
        <taxon>Ecdysozoa</taxon>
        <taxon>Nematoda</taxon>
        <taxon>Chromadorea</taxon>
        <taxon>Rhabditida</taxon>
        <taxon>Spirurina</taxon>
        <taxon>Spiruromorpha</taxon>
        <taxon>Filarioidea</taxon>
        <taxon>Setariidae</taxon>
        <taxon>Setaria</taxon>
    </lineage>
</organism>
<dbReference type="WBParaSite" id="sdigi.contig565.g9020.t1">
    <property type="protein sequence ID" value="sdigi.contig565.g9020.t1"/>
    <property type="gene ID" value="sdigi.contig565.g9020"/>
</dbReference>
<evidence type="ECO:0000313" key="3">
    <source>
        <dbReference type="WBParaSite" id="sdigi.contig565.g9020.t1"/>
    </source>
</evidence>
<keyword evidence="2" id="KW-1185">Reference proteome</keyword>
<feature type="region of interest" description="Disordered" evidence="1">
    <location>
        <begin position="38"/>
        <end position="85"/>
    </location>
</feature>
<reference evidence="3" key="1">
    <citation type="submission" date="2022-11" db="UniProtKB">
        <authorList>
            <consortium name="WormBaseParasite"/>
        </authorList>
    </citation>
    <scope>IDENTIFICATION</scope>
</reference>
<feature type="compositionally biased region" description="Basic residues" evidence="1">
    <location>
        <begin position="38"/>
        <end position="49"/>
    </location>
</feature>
<dbReference type="AlphaFoldDB" id="A0A915PXL5"/>
<feature type="compositionally biased region" description="Polar residues" evidence="1">
    <location>
        <begin position="67"/>
        <end position="76"/>
    </location>
</feature>
<evidence type="ECO:0000256" key="1">
    <source>
        <dbReference type="SAM" id="MobiDB-lite"/>
    </source>
</evidence>
<dbReference type="Proteomes" id="UP000887581">
    <property type="component" value="Unplaced"/>
</dbReference>
<name>A0A915PXL5_9BILA</name>
<evidence type="ECO:0000313" key="2">
    <source>
        <dbReference type="Proteomes" id="UP000887581"/>
    </source>
</evidence>
<sequence length="172" mass="20336">MHATTDAAYEWELRRLKKLQLIRVKQFKESMLDRLKRQKSRGKHLKKTHSTTEDEDKLEEKIEESLSVTGEQSVKSFRNRKSDELSRENVDDTALRQFEMLAKMNDNKTKVDEKVNDGIFVFDMQANVHYEIELYQNIQVPQQRIILKGTMKEALDVREFHCQGMQMLTIST</sequence>
<protein>
    <submittedName>
        <fullName evidence="3">Uncharacterized protein</fullName>
    </submittedName>
</protein>